<dbReference type="Pfam" id="PF00062">
    <property type="entry name" value="Lys"/>
    <property type="match status" value="1"/>
</dbReference>
<dbReference type="RefSeq" id="XP_018951242.1">
    <property type="nucleotide sequence ID" value="XM_019095697.2"/>
</dbReference>
<dbReference type="Proteomes" id="UP001155660">
    <property type="component" value="Chromosome B1"/>
</dbReference>
<dbReference type="KEGG" id="ccar:109080671"/>
<evidence type="ECO:0000259" key="4">
    <source>
        <dbReference type="PROSITE" id="PS00128"/>
    </source>
</evidence>
<keyword evidence="3" id="KW-0812">Transmembrane</keyword>
<protein>
    <submittedName>
        <fullName evidence="5">Uncharacterized protein wu:fj19g03</fullName>
    </submittedName>
</protein>
<proteinExistence type="predicted"/>
<dbReference type="PANTHER" id="PTHR11407">
    <property type="entry name" value="LYSOZYME C"/>
    <property type="match status" value="1"/>
</dbReference>
<organism evidence="5">
    <name type="scientific">Cyprinus carpio</name>
    <name type="common">Common carp</name>
    <dbReference type="NCBI Taxonomy" id="7962"/>
    <lineage>
        <taxon>Eukaryota</taxon>
        <taxon>Metazoa</taxon>
        <taxon>Chordata</taxon>
        <taxon>Craniata</taxon>
        <taxon>Vertebrata</taxon>
        <taxon>Euteleostomi</taxon>
        <taxon>Actinopterygii</taxon>
        <taxon>Neopterygii</taxon>
        <taxon>Teleostei</taxon>
        <taxon>Ostariophysi</taxon>
        <taxon>Cypriniformes</taxon>
        <taxon>Cyprinidae</taxon>
        <taxon>Cyprininae</taxon>
        <taxon>Cyprinus</taxon>
    </lineage>
</organism>
<reference evidence="5" key="1">
    <citation type="submission" date="2025-08" db="UniProtKB">
        <authorList>
            <consortium name="RefSeq"/>
        </authorList>
    </citation>
    <scope>IDENTIFICATION</scope>
    <source>
        <tissue evidence="5">Muscle</tissue>
    </source>
</reference>
<dbReference type="InterPro" id="IPR019799">
    <property type="entry name" value="Glyco_hydro_22_CS"/>
</dbReference>
<feature type="compositionally biased region" description="Acidic residues" evidence="2">
    <location>
        <begin position="198"/>
        <end position="212"/>
    </location>
</feature>
<accession>A0A9Q9V8S3</accession>
<dbReference type="PROSITE" id="PS51348">
    <property type="entry name" value="GLYCOSYL_HYDROL_F22_2"/>
    <property type="match status" value="1"/>
</dbReference>
<keyword evidence="3" id="KW-1133">Transmembrane helix</keyword>
<dbReference type="OrthoDB" id="17373at2759"/>
<name>A0A9Q9V8S3_CYPCA</name>
<feature type="domain" description="Glycosyl hydrolases family 22 (GH22)" evidence="4">
    <location>
        <begin position="244"/>
        <end position="262"/>
    </location>
</feature>
<feature type="compositionally biased region" description="Basic and acidic residues" evidence="2">
    <location>
        <begin position="121"/>
        <end position="130"/>
    </location>
</feature>
<sequence>MVTGHSMYIRTTSKPVSNLQQASSQQNLCILSVKMLAALVLVLLVFSVTEGRILSKCELKEQLEASQIQVIRSIGDKMTKDKHIARLVCNVENTSGFNTSLVTSIQINQAEVRPAFQIPPKPKEEKPPAKEEDDEKLEEEHIIPVKPQSPPKGRRARSVPEGKIVEILEAKEPLWTWRRGLFPDKIPADSSGSGPEAISEEDSSGDSSEEEGRDDVIAWNLLGIFQLSDRVACDPGSSASLNLCGLECSALVDDDISDDIACLKILAGSSNKLLAMLPVKECRSVLPSKYFAECS</sequence>
<gene>
    <name evidence="5" type="primary">wu:fj19g03</name>
</gene>
<feature type="region of interest" description="Disordered" evidence="2">
    <location>
        <begin position="113"/>
        <end position="159"/>
    </location>
</feature>
<dbReference type="SUPFAM" id="SSF53955">
    <property type="entry name" value="Lysozyme-like"/>
    <property type="match status" value="1"/>
</dbReference>
<dbReference type="PROSITE" id="PS00128">
    <property type="entry name" value="GLYCOSYL_HYDROL_F22_1"/>
    <property type="match status" value="1"/>
</dbReference>
<evidence type="ECO:0000256" key="3">
    <source>
        <dbReference type="SAM" id="Phobius"/>
    </source>
</evidence>
<keyword evidence="1" id="KW-1015">Disulfide bond</keyword>
<dbReference type="Gene3D" id="1.10.530.10">
    <property type="match status" value="2"/>
</dbReference>
<evidence type="ECO:0000313" key="5">
    <source>
        <dbReference type="RefSeq" id="XP_018951242.1"/>
    </source>
</evidence>
<feature type="transmembrane region" description="Helical" evidence="3">
    <location>
        <begin position="28"/>
        <end position="48"/>
    </location>
</feature>
<dbReference type="AlphaFoldDB" id="A0A9Q9V8S3"/>
<dbReference type="PANTHER" id="PTHR11407:SF69">
    <property type="entry name" value="LYSOZYME C, MILK ISOZYME"/>
    <property type="match status" value="1"/>
</dbReference>
<dbReference type="InterPro" id="IPR001916">
    <property type="entry name" value="Glyco_hydro_22"/>
</dbReference>
<dbReference type="InterPro" id="IPR023346">
    <property type="entry name" value="Lysozyme-like_dom_sf"/>
</dbReference>
<evidence type="ECO:0000256" key="1">
    <source>
        <dbReference type="ARBA" id="ARBA00023157"/>
    </source>
</evidence>
<keyword evidence="3" id="KW-0472">Membrane</keyword>
<feature type="region of interest" description="Disordered" evidence="2">
    <location>
        <begin position="186"/>
        <end position="212"/>
    </location>
</feature>
<dbReference type="GeneID" id="109080671"/>
<evidence type="ECO:0000256" key="2">
    <source>
        <dbReference type="SAM" id="MobiDB-lite"/>
    </source>
</evidence>
<dbReference type="GO" id="GO:0003796">
    <property type="term" value="F:lysozyme activity"/>
    <property type="evidence" value="ECO:0007669"/>
    <property type="project" value="TreeGrafter"/>
</dbReference>